<dbReference type="EMBL" id="AKBN01000511">
    <property type="protein sequence ID" value="KFA02450.1"/>
    <property type="molecule type" value="Genomic_DNA"/>
</dbReference>
<protein>
    <submittedName>
        <fullName evidence="1">Uncharacterized protein</fullName>
    </submittedName>
</protein>
<comment type="caution">
    <text evidence="1">The sequence shown here is derived from an EMBL/GenBank/DDBJ whole genome shotgun (WGS) entry which is preliminary data.</text>
</comment>
<sequence>MSKAQVVAIGVLMVFLAACSDGGPSKAQRQAAFVAYMKEEGSDNAKIRDFQSNKCTKSESAPTYACDVSARVEAVGRDFDHELDGIYAFAEIGGEWKVTGRIQ</sequence>
<organism evidence="1">
    <name type="scientific">Xanthomonas vasicola pv. vasculorum NCPPB 890</name>
    <dbReference type="NCBI Taxonomy" id="1184265"/>
    <lineage>
        <taxon>Bacteria</taxon>
        <taxon>Pseudomonadati</taxon>
        <taxon>Pseudomonadota</taxon>
        <taxon>Gammaproteobacteria</taxon>
        <taxon>Lysobacterales</taxon>
        <taxon>Lysobacteraceae</taxon>
        <taxon>Xanthomonas</taxon>
    </lineage>
</organism>
<gene>
    <name evidence="1" type="ORF">A11K_0109620</name>
</gene>
<dbReference type="PROSITE" id="PS51257">
    <property type="entry name" value="PROKAR_LIPOPROTEIN"/>
    <property type="match status" value="1"/>
</dbReference>
<accession>A0A836P400</accession>
<dbReference type="AlphaFoldDB" id="A0A836P400"/>
<evidence type="ECO:0000313" key="1">
    <source>
        <dbReference type="EMBL" id="KFA02450.1"/>
    </source>
</evidence>
<name>A0A836P400_XANVA</name>
<dbReference type="RefSeq" id="WP_010363276.1">
    <property type="nucleotide sequence ID" value="NZ_AKBN02000046.1"/>
</dbReference>
<reference evidence="1" key="1">
    <citation type="submission" date="2012-05" db="EMBL/GenBank/DDBJ databases">
        <authorList>
            <person name="Studholme D.J."/>
            <person name="Wasukira A."/>
            <person name="Grant M."/>
        </authorList>
    </citation>
    <scope>NUCLEOTIDE SEQUENCE [LARGE SCALE GENOMIC DNA]</scope>
    <source>
        <strain evidence="1">NCPPB 890</strain>
    </source>
</reference>
<proteinExistence type="predicted"/>